<evidence type="ECO:0000313" key="4">
    <source>
        <dbReference type="EMBL" id="GGM67300.1"/>
    </source>
</evidence>
<dbReference type="Proteomes" id="UP000642070">
    <property type="component" value="Unassembled WGS sequence"/>
</dbReference>
<dbReference type="GO" id="GO:0016829">
    <property type="term" value="F:lyase activity"/>
    <property type="evidence" value="ECO:0007669"/>
    <property type="project" value="UniProtKB-KW"/>
</dbReference>
<dbReference type="InterPro" id="IPR022761">
    <property type="entry name" value="Fumarate_lyase_N"/>
</dbReference>
<evidence type="ECO:0000313" key="5">
    <source>
        <dbReference type="Proteomes" id="UP000642070"/>
    </source>
</evidence>
<proteinExistence type="inferred from homology"/>
<comment type="similarity">
    <text evidence="2">Belongs to the class-II fumarase/aspartase family.</text>
</comment>
<dbReference type="SUPFAM" id="SSF48557">
    <property type="entry name" value="L-aspartase-like"/>
    <property type="match status" value="1"/>
</dbReference>
<reference evidence="4" key="1">
    <citation type="journal article" date="2014" name="Int. J. Syst. Evol. Microbiol.">
        <title>Complete genome sequence of Corynebacterium casei LMG S-19264T (=DSM 44701T), isolated from a smear-ripened cheese.</title>
        <authorList>
            <consortium name="US DOE Joint Genome Institute (JGI-PGF)"/>
            <person name="Walter F."/>
            <person name="Albersmeier A."/>
            <person name="Kalinowski J."/>
            <person name="Ruckert C."/>
        </authorList>
    </citation>
    <scope>NUCLEOTIDE SEQUENCE</scope>
    <source>
        <strain evidence="4">JCM 19831</strain>
    </source>
</reference>
<feature type="domain" description="Fumarate lyase N-terminal" evidence="3">
    <location>
        <begin position="86"/>
        <end position="293"/>
    </location>
</feature>
<dbReference type="EMBL" id="BMPI01000055">
    <property type="protein sequence ID" value="GGM67300.1"/>
    <property type="molecule type" value="Genomic_DNA"/>
</dbReference>
<dbReference type="Pfam" id="PF00206">
    <property type="entry name" value="Lyase_1"/>
    <property type="match status" value="1"/>
</dbReference>
<dbReference type="InterPro" id="IPR008948">
    <property type="entry name" value="L-Aspartase-like"/>
</dbReference>
<sequence length="399" mass="41122">MTLLQPGSHRAAELVDDDAVVQAMLTVETAWGQALGRAGVASAEQVRAIAAAARCTPSPPGLVAAAEAAGNPVVPLVRELRARVADPTAAALVHRGLTSQDVLDTALMLLAARVLERLGDDLRTTADALAAHAHRHRHTPMAGRTLTQHAVPITFGLKAAQWLTGVLDALGIIIATRAGLPAQCGGAAGTLSLLAATVPDPLTTARGFAASLDLADPGLPWHTRRTPVTRLGDALVTVTDALGVIAADVALLSRPEFGELQEGPVAGRGGSSTMPHKRNPVLSVLIRSAAARAPLLAAQLHLAAAQAVDERPDGAWHTEWPSLRSLLLLVATAANQAAELTRDLRVHADVMRRRAQNAAADLLAERDGPGAGDVTGYLGVAAALVDRALARHAAVAVPA</sequence>
<evidence type="ECO:0000256" key="1">
    <source>
        <dbReference type="ARBA" id="ARBA00023239"/>
    </source>
</evidence>
<dbReference type="PROSITE" id="PS00163">
    <property type="entry name" value="FUMARATE_LYASES"/>
    <property type="match status" value="1"/>
</dbReference>
<gene>
    <name evidence="4" type="ORF">GCM10007977_081310</name>
</gene>
<dbReference type="PANTHER" id="PTHR43172:SF2">
    <property type="entry name" value="ADENYLOSUCCINATE LYASE C-TERMINAL DOMAIN-CONTAINING PROTEIN"/>
    <property type="match status" value="1"/>
</dbReference>
<dbReference type="Gene3D" id="1.20.200.10">
    <property type="entry name" value="Fumarase/aspartase (Central domain)"/>
    <property type="match status" value="1"/>
</dbReference>
<dbReference type="AlphaFoldDB" id="A0A917UAY2"/>
<dbReference type="InterPro" id="IPR024083">
    <property type="entry name" value="Fumarase/histidase_N"/>
</dbReference>
<evidence type="ECO:0000259" key="3">
    <source>
        <dbReference type="Pfam" id="PF00206"/>
    </source>
</evidence>
<comment type="caution">
    <text evidence="4">The sequence shown here is derived from an EMBL/GenBank/DDBJ whole genome shotgun (WGS) entry which is preliminary data.</text>
</comment>
<dbReference type="InterPro" id="IPR020557">
    <property type="entry name" value="Fumarate_lyase_CS"/>
</dbReference>
<dbReference type="InterPro" id="IPR000362">
    <property type="entry name" value="Fumarate_lyase_fam"/>
</dbReference>
<keyword evidence="5" id="KW-1185">Reference proteome</keyword>
<keyword evidence="1" id="KW-0456">Lyase</keyword>
<organism evidence="4 5">
    <name type="scientific">Dactylosporangium sucinum</name>
    <dbReference type="NCBI Taxonomy" id="1424081"/>
    <lineage>
        <taxon>Bacteria</taxon>
        <taxon>Bacillati</taxon>
        <taxon>Actinomycetota</taxon>
        <taxon>Actinomycetes</taxon>
        <taxon>Micromonosporales</taxon>
        <taxon>Micromonosporaceae</taxon>
        <taxon>Dactylosporangium</taxon>
    </lineage>
</organism>
<dbReference type="PANTHER" id="PTHR43172">
    <property type="entry name" value="ADENYLOSUCCINATE LYASE"/>
    <property type="match status" value="1"/>
</dbReference>
<name>A0A917UAY2_9ACTN</name>
<protein>
    <submittedName>
        <fullName evidence="4">3-carboxy-cis,cis-muconate cycloisomerase</fullName>
    </submittedName>
</protein>
<dbReference type="PRINTS" id="PR00149">
    <property type="entry name" value="FUMRATELYASE"/>
</dbReference>
<dbReference type="RefSeq" id="WP_229836400.1">
    <property type="nucleotide sequence ID" value="NZ_BMPI01000055.1"/>
</dbReference>
<accession>A0A917UAY2</accession>
<evidence type="ECO:0000256" key="2">
    <source>
        <dbReference type="ARBA" id="ARBA00034772"/>
    </source>
</evidence>
<reference evidence="4" key="2">
    <citation type="submission" date="2020-09" db="EMBL/GenBank/DDBJ databases">
        <authorList>
            <person name="Sun Q."/>
            <person name="Ohkuma M."/>
        </authorList>
    </citation>
    <scope>NUCLEOTIDE SEQUENCE</scope>
    <source>
        <strain evidence="4">JCM 19831</strain>
    </source>
</reference>
<dbReference type="Gene3D" id="1.10.275.10">
    <property type="entry name" value="Fumarase/aspartase (N-terminal domain)"/>
    <property type="match status" value="1"/>
</dbReference>